<keyword evidence="2 6" id="KW-0349">Heme</keyword>
<sequence length="1160" mass="123715">MAFGLAALAVASCGGENDVEATGRAAAAQAGATEAPANRALEGACVLVFSKTAGFRHDSIEVGQQMLRELGEENGFEVVTTEDAGVFTDRGIEGFDAVVFLNTTGDILNDAQQRVFERFIQSGGGFVGIHAASDTEWGGTWPWYVGMIGGTFEAHPMNPSNVQNARFFKGENAGEAGKSLPESFEYVDEWYDFNNLDETTTPILFIDRDSYIGATAEGMERIAWAHEYDGGRVFYTNFGHKNETFSDDLFRNHVIDGLSWAVGDRDRRAFLDGRPDPDRFAKDVLIEPLDEPVSLDVMPDGSILFVERPGKVKLWREGEGVSIVGEADVFTGEGNSEFGLLAIAGVPYDRAGPLEGAYMMYDVLEGEQILQRVAYVPVEGGTFDFAAANTLLDIPSDPNCCHTGGAVRFGPDGYLYIAVGDNSNPFEIDGLAPLSEDVPEQDARRSAGNTMDLRGKILRIAPSPDGSYEVPEGNLFVEGEEGRPEIYVMGVRNPYTVGFDAETGTLFFGDVGPDAQTDTEAGPRGYDEVNRADAAGNFGWPFFVGDSRPYRRPEGEAPYPNALYDPQAPINSSPRNTGARTLPPAHPALIWYPYAVSETFPEMGAGGRNALVAGVYRRPADAGEGAWPAYFDGKLIISDFMRRYLKAVTIDEAGFAEQIMPIAEDTKLASPLDLEFGPDGALYVLEYGTRWFTGNDDARLSRVRYLGDGNRAPQLTLSLDRTAGALPLAIKASAEGSTDPDGDDFSLAWAVVPAERDASPADYPRLFANAAAQGMQAELSLSKPGHHLVIARATDAQGAVSYDAVGVDSGNEPPQVTLAIDGNRSFFWPGREEVAYRVEVTDAEDGTAVRDRINVVAAKASVDGPPAPVVLGHLAAAEASGAAPTELPELFDENSCSGCHQIAASSIGPAYTEVAQRYGGEADGRKTLLTTLAEGSSGKWGDRAMPAFDFLDESVREEMVDFVLSLKTDGTSLPAEGTVSASQFLDEPDQYVSVIASYTDGGSGEAPPLVGRDEVRLRSNKVGLYGLLDGAEEPVDGAEALEYGDLEMVSMTAGGGAMPLGTYDLTGLGGIGLQWAFDGAYWPGGDVVLELLSGSADGDVLAQAPVTLPDDGGEARGTAELSFGDGAAGMTPLFLRVRPADGNDQESRLALTEAVFEPLR</sequence>
<feature type="binding site" description="covalent" evidence="6">
    <location>
        <position position="945"/>
    </location>
    <ligand>
        <name>heme c</name>
        <dbReference type="ChEBI" id="CHEBI:61717"/>
    </ligand>
</feature>
<dbReference type="InterPro" id="IPR029010">
    <property type="entry name" value="ThuA-like"/>
</dbReference>
<dbReference type="GO" id="GO:0009055">
    <property type="term" value="F:electron transfer activity"/>
    <property type="evidence" value="ECO:0007669"/>
    <property type="project" value="InterPro"/>
</dbReference>
<evidence type="ECO:0000259" key="8">
    <source>
        <dbReference type="PROSITE" id="PS51007"/>
    </source>
</evidence>
<dbReference type="Gene3D" id="3.40.50.880">
    <property type="match status" value="1"/>
</dbReference>
<keyword evidence="1" id="KW-0813">Transport</keyword>
<dbReference type="InterPro" id="IPR036909">
    <property type="entry name" value="Cyt_c-like_dom_sf"/>
</dbReference>
<dbReference type="Gene3D" id="1.10.760.10">
    <property type="entry name" value="Cytochrome c-like domain"/>
    <property type="match status" value="1"/>
</dbReference>
<dbReference type="RefSeq" id="WP_183814727.1">
    <property type="nucleotide sequence ID" value="NZ_JACHOB010000001.1"/>
</dbReference>
<dbReference type="EMBL" id="JACHOB010000001">
    <property type="protein sequence ID" value="MBB4657539.1"/>
    <property type="molecule type" value="Genomic_DNA"/>
</dbReference>
<dbReference type="SUPFAM" id="SSF50952">
    <property type="entry name" value="Soluble quinoprotein glucose dehydrogenase"/>
    <property type="match status" value="1"/>
</dbReference>
<dbReference type="InterPro" id="IPR002324">
    <property type="entry name" value="Cyt_c_ID"/>
</dbReference>
<dbReference type="InterPro" id="IPR029062">
    <property type="entry name" value="Class_I_gatase-like"/>
</dbReference>
<gene>
    <name evidence="9" type="ORF">GGQ59_000039</name>
</gene>
<dbReference type="PROSITE" id="PS51007">
    <property type="entry name" value="CYTC"/>
    <property type="match status" value="1"/>
</dbReference>
<dbReference type="InterPro" id="IPR012938">
    <property type="entry name" value="Glc/Sorbosone_DH"/>
</dbReference>
<evidence type="ECO:0000313" key="10">
    <source>
        <dbReference type="Proteomes" id="UP000563524"/>
    </source>
</evidence>
<protein>
    <submittedName>
        <fullName evidence="9">Cytochrome c</fullName>
    </submittedName>
</protein>
<organism evidence="9 10">
    <name type="scientific">Parvularcula dongshanensis</name>
    <dbReference type="NCBI Taxonomy" id="1173995"/>
    <lineage>
        <taxon>Bacteria</taxon>
        <taxon>Pseudomonadati</taxon>
        <taxon>Pseudomonadota</taxon>
        <taxon>Alphaproteobacteria</taxon>
        <taxon>Parvularculales</taxon>
        <taxon>Parvularculaceae</taxon>
        <taxon>Parvularcula</taxon>
    </lineage>
</organism>
<dbReference type="PANTHER" id="PTHR40469:SF2">
    <property type="entry name" value="GALACTOSE-BINDING DOMAIN-LIKE SUPERFAMILY PROTEIN"/>
    <property type="match status" value="1"/>
</dbReference>
<feature type="binding site" description="covalent" evidence="6">
    <location>
        <position position="900"/>
    </location>
    <ligand>
        <name>heme c</name>
        <dbReference type="ChEBI" id="CHEBI:61717"/>
    </ligand>
</feature>
<feature type="domain" description="Cytochrome c" evidence="8">
    <location>
        <begin position="882"/>
        <end position="967"/>
    </location>
</feature>
<dbReference type="Gene3D" id="2.120.10.30">
    <property type="entry name" value="TolB, C-terminal domain"/>
    <property type="match status" value="1"/>
</dbReference>
<dbReference type="InterPro" id="IPR011042">
    <property type="entry name" value="6-blade_b-propeller_TolB-like"/>
</dbReference>
<dbReference type="InterPro" id="IPR013783">
    <property type="entry name" value="Ig-like_fold"/>
</dbReference>
<evidence type="ECO:0000256" key="5">
    <source>
        <dbReference type="ARBA" id="ARBA00023004"/>
    </source>
</evidence>
<evidence type="ECO:0000256" key="7">
    <source>
        <dbReference type="SAM" id="MobiDB-lite"/>
    </source>
</evidence>
<evidence type="ECO:0000256" key="4">
    <source>
        <dbReference type="ARBA" id="ARBA00022982"/>
    </source>
</evidence>
<keyword evidence="5 6" id="KW-0408">Iron</keyword>
<dbReference type="Pfam" id="PF07995">
    <property type="entry name" value="GSDH"/>
    <property type="match status" value="1"/>
</dbReference>
<accession>A0A840HY90</accession>
<name>A0A840HY90_9PROT</name>
<evidence type="ECO:0000256" key="1">
    <source>
        <dbReference type="ARBA" id="ARBA00022448"/>
    </source>
</evidence>
<dbReference type="SUPFAM" id="SSF46626">
    <property type="entry name" value="Cytochrome c"/>
    <property type="match status" value="1"/>
</dbReference>
<feature type="region of interest" description="Disordered" evidence="7">
    <location>
        <begin position="554"/>
        <end position="579"/>
    </location>
</feature>
<dbReference type="Pfam" id="PF06283">
    <property type="entry name" value="ThuA"/>
    <property type="match status" value="1"/>
</dbReference>
<evidence type="ECO:0000256" key="2">
    <source>
        <dbReference type="ARBA" id="ARBA00022617"/>
    </source>
</evidence>
<evidence type="ECO:0000256" key="6">
    <source>
        <dbReference type="PIRSR" id="PIRSR602324-1"/>
    </source>
</evidence>
<dbReference type="PANTHER" id="PTHR40469">
    <property type="entry name" value="SECRETED GLYCOSYL HYDROLASE"/>
    <property type="match status" value="1"/>
</dbReference>
<evidence type="ECO:0000256" key="3">
    <source>
        <dbReference type="ARBA" id="ARBA00022723"/>
    </source>
</evidence>
<keyword evidence="10" id="KW-1185">Reference proteome</keyword>
<evidence type="ECO:0000313" key="9">
    <source>
        <dbReference type="EMBL" id="MBB4657539.1"/>
    </source>
</evidence>
<comment type="caution">
    <text evidence="9">The sequence shown here is derived from an EMBL/GenBank/DDBJ whole genome shotgun (WGS) entry which is preliminary data.</text>
</comment>
<dbReference type="Gene3D" id="2.60.40.10">
    <property type="entry name" value="Immunoglobulins"/>
    <property type="match status" value="1"/>
</dbReference>
<dbReference type="InterPro" id="IPR009056">
    <property type="entry name" value="Cyt_c-like_dom"/>
</dbReference>
<dbReference type="Pfam" id="PF00034">
    <property type="entry name" value="Cytochrom_C"/>
    <property type="match status" value="1"/>
</dbReference>
<dbReference type="Proteomes" id="UP000563524">
    <property type="component" value="Unassembled WGS sequence"/>
</dbReference>
<feature type="compositionally biased region" description="Polar residues" evidence="7">
    <location>
        <begin position="569"/>
        <end position="579"/>
    </location>
</feature>
<reference evidence="9 10" key="1">
    <citation type="submission" date="2020-08" db="EMBL/GenBank/DDBJ databases">
        <title>Genomic Encyclopedia of Type Strains, Phase IV (KMG-IV): sequencing the most valuable type-strain genomes for metagenomic binning, comparative biology and taxonomic classification.</title>
        <authorList>
            <person name="Goeker M."/>
        </authorList>
    </citation>
    <scope>NUCLEOTIDE SEQUENCE [LARGE SCALE GENOMIC DNA]</scope>
    <source>
        <strain evidence="9 10">DSM 102850</strain>
    </source>
</reference>
<comment type="PTM">
    <text evidence="6">Binds 1 heme c group covalently per subunit.</text>
</comment>
<feature type="binding site" description="covalent" evidence="6">
    <location>
        <position position="896"/>
    </location>
    <ligand>
        <name>heme c</name>
        <dbReference type="ChEBI" id="CHEBI:61717"/>
    </ligand>
</feature>
<keyword evidence="3 6" id="KW-0479">Metal-binding</keyword>
<dbReference type="GO" id="GO:0005506">
    <property type="term" value="F:iron ion binding"/>
    <property type="evidence" value="ECO:0007669"/>
    <property type="project" value="InterPro"/>
</dbReference>
<dbReference type="GO" id="GO:0020037">
    <property type="term" value="F:heme binding"/>
    <property type="evidence" value="ECO:0007669"/>
    <property type="project" value="InterPro"/>
</dbReference>
<dbReference type="AlphaFoldDB" id="A0A840HY90"/>
<dbReference type="PRINTS" id="PR00606">
    <property type="entry name" value="CYTCHROMECID"/>
</dbReference>
<proteinExistence type="predicted"/>
<dbReference type="SUPFAM" id="SSF52317">
    <property type="entry name" value="Class I glutamine amidotransferase-like"/>
    <property type="match status" value="1"/>
</dbReference>
<dbReference type="InterPro" id="IPR011041">
    <property type="entry name" value="Quinoprot_gluc/sorb_DH_b-prop"/>
</dbReference>
<keyword evidence="4" id="KW-0249">Electron transport</keyword>